<evidence type="ECO:0000313" key="2">
    <source>
        <dbReference type="Proteomes" id="UP000772196"/>
    </source>
</evidence>
<reference evidence="1 2" key="1">
    <citation type="submission" date="2020-04" db="EMBL/GenBank/DDBJ databases">
        <title>Phylogenetic Diversity and Antibacterial Activity against Ralstonia solanacearum of Endophytic Actinomycete Isolated from Moss.</title>
        <authorList>
            <person name="Zhuang X."/>
        </authorList>
    </citation>
    <scope>NUCLEOTIDE SEQUENCE [LARGE SCALE GENOMIC DNA]</scope>
    <source>
        <strain evidence="1 2">LD120</strain>
    </source>
</reference>
<evidence type="ECO:0000313" key="1">
    <source>
        <dbReference type="EMBL" id="NKI44813.1"/>
    </source>
</evidence>
<comment type="caution">
    <text evidence="1">The sequence shown here is derived from an EMBL/GenBank/DDBJ whole genome shotgun (WGS) entry which is preliminary data.</text>
</comment>
<gene>
    <name evidence="1" type="ORF">HFV08_26940</name>
</gene>
<organism evidence="1 2">
    <name type="scientific">Streptomyces physcomitrii</name>
    <dbReference type="NCBI Taxonomy" id="2724184"/>
    <lineage>
        <taxon>Bacteria</taxon>
        <taxon>Bacillati</taxon>
        <taxon>Actinomycetota</taxon>
        <taxon>Actinomycetes</taxon>
        <taxon>Kitasatosporales</taxon>
        <taxon>Streptomycetaceae</taxon>
        <taxon>Streptomyces</taxon>
    </lineage>
</organism>
<accession>A0ABX1H9P0</accession>
<name>A0ABX1H9P0_9ACTN</name>
<dbReference type="Proteomes" id="UP000772196">
    <property type="component" value="Unassembled WGS sequence"/>
</dbReference>
<proteinExistence type="predicted"/>
<keyword evidence="2" id="KW-1185">Reference proteome</keyword>
<dbReference type="RefSeq" id="WP_168543059.1">
    <property type="nucleotide sequence ID" value="NZ_JAAWWP010000022.1"/>
</dbReference>
<dbReference type="EMBL" id="JAAWWP010000022">
    <property type="protein sequence ID" value="NKI44813.1"/>
    <property type="molecule type" value="Genomic_DNA"/>
</dbReference>
<protein>
    <submittedName>
        <fullName evidence="1">DUF4276 family protein</fullName>
    </submittedName>
</protein>
<sequence>MSRYLTFALFVEGPEDEAFFRPLATRQLQAMAAGLPEPFDVDEWPVTADCSTARSLHEQVCRLVADLATDRDLLLIHNDHRERAKIDKVRSGVALPPGCRIVPTVPIRETEAWLLADGPLLASLPGADRALIPSSPHEAEKVPDPKALLSRILRGRDTRQLAQYLGERADLARLRRLPAYQQWCADLTAALKELHFL</sequence>